<organism evidence="3 4">
    <name type="scientific">Rhizobium tropici</name>
    <dbReference type="NCBI Taxonomy" id="398"/>
    <lineage>
        <taxon>Bacteria</taxon>
        <taxon>Pseudomonadati</taxon>
        <taxon>Pseudomonadota</taxon>
        <taxon>Alphaproteobacteria</taxon>
        <taxon>Hyphomicrobiales</taxon>
        <taxon>Rhizobiaceae</taxon>
        <taxon>Rhizobium/Agrobacterium group</taxon>
        <taxon>Rhizobium</taxon>
    </lineage>
</organism>
<evidence type="ECO:0000259" key="1">
    <source>
        <dbReference type="Pfam" id="PF08242"/>
    </source>
</evidence>
<evidence type="ECO:0000313" key="4">
    <source>
        <dbReference type="Proteomes" id="UP000471190"/>
    </source>
</evidence>
<dbReference type="RefSeq" id="WP_015338741.1">
    <property type="nucleotide sequence ID" value="NZ_JAADZA010000001.1"/>
</dbReference>
<dbReference type="GO" id="GO:0032259">
    <property type="term" value="P:methylation"/>
    <property type="evidence" value="ECO:0007669"/>
    <property type="project" value="UniProtKB-KW"/>
</dbReference>
<dbReference type="Proteomes" id="UP000526625">
    <property type="component" value="Unassembled WGS sequence"/>
</dbReference>
<dbReference type="Gene3D" id="1.25.40.10">
    <property type="entry name" value="Tetratricopeptide repeat domain"/>
    <property type="match status" value="1"/>
</dbReference>
<dbReference type="CDD" id="cd02440">
    <property type="entry name" value="AdoMet_MTases"/>
    <property type="match status" value="1"/>
</dbReference>
<evidence type="ECO:0000313" key="2">
    <source>
        <dbReference type="EMBL" id="MBB6489926.1"/>
    </source>
</evidence>
<sequence length="315" mass="33728">MLPSQLSSGDVIADRRADYAKMLAESGEPASAAELMEQALELVPRWAAGWFSLATYREKAGDASGAIAALNEVLALDAGDVFGARLKLAVLGGADVPDRPPSLYVERLFDDYADRFETSLVEKLGYSVPGKLAALIAETTDIPKHFRLAVDLGCGTGLLGPEIRARVDRLEGYDLSKGMLAKAAEKNVYDHLGQADLSLEPDLSGVFDGELAASRADLVTAADVLMYLGDLQGVMAIVRKLSVGGAIFAFSVEDAQQPDGYVLRDSLRFAHSEVYVREILAGHGFTVLDLTRSIIRMDGGKPVHGILFITRKSVG</sequence>
<dbReference type="EMBL" id="JAADZA010000001">
    <property type="protein sequence ID" value="NEV09581.1"/>
    <property type="molecule type" value="Genomic_DNA"/>
</dbReference>
<feature type="domain" description="Methyltransferase type 12" evidence="1">
    <location>
        <begin position="150"/>
        <end position="241"/>
    </location>
</feature>
<dbReference type="Gene3D" id="3.40.50.150">
    <property type="entry name" value="Vaccinia Virus protein VP39"/>
    <property type="match status" value="1"/>
</dbReference>
<dbReference type="Pfam" id="PF08242">
    <property type="entry name" value="Methyltransf_12"/>
    <property type="match status" value="1"/>
</dbReference>
<dbReference type="InterPro" id="IPR013217">
    <property type="entry name" value="Methyltransf_12"/>
</dbReference>
<keyword evidence="3" id="KW-0808">Transferase</keyword>
<dbReference type="SUPFAM" id="SSF53335">
    <property type="entry name" value="S-adenosyl-L-methionine-dependent methyltransferases"/>
    <property type="match status" value="1"/>
</dbReference>
<dbReference type="SUPFAM" id="SSF48452">
    <property type="entry name" value="TPR-like"/>
    <property type="match status" value="1"/>
</dbReference>
<dbReference type="InterPro" id="IPR029063">
    <property type="entry name" value="SAM-dependent_MTases_sf"/>
</dbReference>
<proteinExistence type="predicted"/>
<keyword evidence="5" id="KW-1185">Reference proteome</keyword>
<evidence type="ECO:0000313" key="3">
    <source>
        <dbReference type="EMBL" id="NEV09581.1"/>
    </source>
</evidence>
<dbReference type="InterPro" id="IPR011990">
    <property type="entry name" value="TPR-like_helical_dom_sf"/>
</dbReference>
<protein>
    <submittedName>
        <fullName evidence="2 3">Methyltransferase</fullName>
    </submittedName>
</protein>
<reference evidence="2 5" key="2">
    <citation type="submission" date="2020-08" db="EMBL/GenBank/DDBJ databases">
        <title>Genomic Encyclopedia of Type Strains, Phase IV (KMG-V): Genome sequencing to study the core and pangenomes of soil and plant-associated prokaryotes.</title>
        <authorList>
            <person name="Whitman W."/>
        </authorList>
    </citation>
    <scope>NUCLEOTIDE SEQUENCE [LARGE SCALE GENOMIC DNA]</scope>
    <source>
        <strain evidence="2 5">SEMIA 4059</strain>
    </source>
</reference>
<comment type="caution">
    <text evidence="3">The sequence shown here is derived from an EMBL/GenBank/DDBJ whole genome shotgun (WGS) entry which is preliminary data.</text>
</comment>
<dbReference type="Proteomes" id="UP000471190">
    <property type="component" value="Unassembled WGS sequence"/>
</dbReference>
<gene>
    <name evidence="2" type="ORF">GGD45_000310</name>
    <name evidence="3" type="ORF">GXW80_01125</name>
</gene>
<accession>A0A6P1BZP3</accession>
<dbReference type="EMBL" id="JACHBF010000001">
    <property type="protein sequence ID" value="MBB6489926.1"/>
    <property type="molecule type" value="Genomic_DNA"/>
</dbReference>
<keyword evidence="3" id="KW-0489">Methyltransferase</keyword>
<dbReference type="AlphaFoldDB" id="A0A6P1BZP3"/>
<dbReference type="GO" id="GO:0008168">
    <property type="term" value="F:methyltransferase activity"/>
    <property type="evidence" value="ECO:0007669"/>
    <property type="project" value="UniProtKB-KW"/>
</dbReference>
<reference evidence="3 4" key="1">
    <citation type="submission" date="2020-02" db="EMBL/GenBank/DDBJ databases">
        <title>Draft genome sequence of Rhizobium tropici.</title>
        <authorList>
            <person name="Khayi S."/>
            <person name="Jemo M."/>
        </authorList>
    </citation>
    <scope>NUCLEOTIDE SEQUENCE [LARGE SCALE GENOMIC DNA]</scope>
    <source>
        <strain evidence="3 4">A12</strain>
    </source>
</reference>
<evidence type="ECO:0000313" key="5">
    <source>
        <dbReference type="Proteomes" id="UP000526625"/>
    </source>
</evidence>
<name>A0A6P1BZP3_RHITR</name>